<dbReference type="EC" id="2.7.1.180" evidence="1 10"/>
<feature type="binding site" evidence="11">
    <location>
        <position position="253"/>
    </location>
    <ligand>
        <name>Mg(2+)</name>
        <dbReference type="ChEBI" id="CHEBI:18420"/>
    </ligand>
</feature>
<feature type="binding site" evidence="11">
    <location>
        <position position="144"/>
    </location>
    <ligand>
        <name>Mg(2+)</name>
        <dbReference type="ChEBI" id="CHEBI:18420"/>
    </ligand>
</feature>
<reference evidence="12 13" key="1">
    <citation type="submission" date="2020-08" db="EMBL/GenBank/DDBJ databases">
        <title>Cohnella phylogeny.</title>
        <authorList>
            <person name="Dunlap C."/>
        </authorList>
    </citation>
    <scope>NUCLEOTIDE SEQUENCE [LARGE SCALE GENOMIC DNA]</scope>
    <source>
        <strain evidence="12 13">CBP 2801</strain>
    </source>
</reference>
<evidence type="ECO:0000256" key="6">
    <source>
        <dbReference type="ARBA" id="ARBA00022827"/>
    </source>
</evidence>
<keyword evidence="4 10" id="KW-0808">Transferase</keyword>
<keyword evidence="13" id="KW-1185">Reference proteome</keyword>
<evidence type="ECO:0000313" key="13">
    <source>
        <dbReference type="Proteomes" id="UP000564644"/>
    </source>
</evidence>
<evidence type="ECO:0000256" key="8">
    <source>
        <dbReference type="ARBA" id="ARBA00031306"/>
    </source>
</evidence>
<organism evidence="12 13">
    <name type="scientific">Cohnella zeiphila</name>
    <dbReference type="NCBI Taxonomy" id="2761120"/>
    <lineage>
        <taxon>Bacteria</taxon>
        <taxon>Bacillati</taxon>
        <taxon>Bacillota</taxon>
        <taxon>Bacilli</taxon>
        <taxon>Bacillales</taxon>
        <taxon>Paenibacillaceae</taxon>
        <taxon>Cohnella</taxon>
    </lineage>
</organism>
<evidence type="ECO:0000256" key="10">
    <source>
        <dbReference type="PIRNR" id="PIRNR006268"/>
    </source>
</evidence>
<name>A0A7X0VXY3_9BACL</name>
<evidence type="ECO:0000256" key="7">
    <source>
        <dbReference type="ARBA" id="ARBA00022842"/>
    </source>
</evidence>
<evidence type="ECO:0000256" key="5">
    <source>
        <dbReference type="ARBA" id="ARBA00022723"/>
    </source>
</evidence>
<dbReference type="Proteomes" id="UP000564644">
    <property type="component" value="Unassembled WGS sequence"/>
</dbReference>
<dbReference type="Gene3D" id="3.10.520.10">
    <property type="entry name" value="ApbE-like domains"/>
    <property type="match status" value="1"/>
</dbReference>
<dbReference type="GO" id="GO:0046872">
    <property type="term" value="F:metal ion binding"/>
    <property type="evidence" value="ECO:0007669"/>
    <property type="project" value="UniProtKB-UniRule"/>
</dbReference>
<evidence type="ECO:0000256" key="3">
    <source>
        <dbReference type="ARBA" id="ARBA00022630"/>
    </source>
</evidence>
<keyword evidence="3 10" id="KW-0285">Flavoprotein</keyword>
<dbReference type="GO" id="GO:0016740">
    <property type="term" value="F:transferase activity"/>
    <property type="evidence" value="ECO:0007669"/>
    <property type="project" value="UniProtKB-UniRule"/>
</dbReference>
<evidence type="ECO:0000256" key="1">
    <source>
        <dbReference type="ARBA" id="ARBA00011955"/>
    </source>
</evidence>
<dbReference type="PANTHER" id="PTHR30040:SF2">
    <property type="entry name" value="FAD:PROTEIN FMN TRANSFERASE"/>
    <property type="match status" value="1"/>
</dbReference>
<dbReference type="AlphaFoldDB" id="A0A7X0VXY3"/>
<dbReference type="SUPFAM" id="SSF143631">
    <property type="entry name" value="ApbE-like"/>
    <property type="match status" value="1"/>
</dbReference>
<keyword evidence="5 10" id="KW-0479">Metal-binding</keyword>
<comment type="catalytic activity">
    <reaction evidence="9 10">
        <text>L-threonyl-[protein] + FAD = FMN-L-threonyl-[protein] + AMP + H(+)</text>
        <dbReference type="Rhea" id="RHEA:36847"/>
        <dbReference type="Rhea" id="RHEA-COMP:11060"/>
        <dbReference type="Rhea" id="RHEA-COMP:11061"/>
        <dbReference type="ChEBI" id="CHEBI:15378"/>
        <dbReference type="ChEBI" id="CHEBI:30013"/>
        <dbReference type="ChEBI" id="CHEBI:57692"/>
        <dbReference type="ChEBI" id="CHEBI:74257"/>
        <dbReference type="ChEBI" id="CHEBI:456215"/>
        <dbReference type="EC" id="2.7.1.180"/>
    </reaction>
</comment>
<evidence type="ECO:0000256" key="9">
    <source>
        <dbReference type="ARBA" id="ARBA00048540"/>
    </source>
</evidence>
<dbReference type="InterPro" id="IPR024932">
    <property type="entry name" value="ApbE"/>
</dbReference>
<sequence length="293" mass="32352">MRRTKLYMDTVVDIHVATVRPKEEADAAIERAFSAFRKVEDACSRFHPDSELMRACRRIGVPVPVGPYLFEPLRFAMELADWTNGVFDPTVGGTMEKFGFNRRYLTGDIADNPSDASAAYQDVEMDVRNRTLLLRKPTVIDLGAVAKGFAIDLAVRELSPFERFIVNAGGDLFAGGADGRYNVWNIGIRHPERRDESIQTVDISNEAICTSGSYERISAAADGVHHIVDPRTKRSPNVWVSCSVIAPYAMLADAFSTAAFLLGEEEALSLLEQAELRGVLVKPDLRIVKVGGM</sequence>
<dbReference type="Pfam" id="PF02424">
    <property type="entry name" value="ApbE"/>
    <property type="match status" value="1"/>
</dbReference>
<evidence type="ECO:0000313" key="12">
    <source>
        <dbReference type="EMBL" id="MBB6734436.1"/>
    </source>
</evidence>
<comment type="caution">
    <text evidence="12">The sequence shown here is derived from an EMBL/GenBank/DDBJ whole genome shotgun (WGS) entry which is preliminary data.</text>
</comment>
<proteinExistence type="inferred from homology"/>
<dbReference type="PIRSF" id="PIRSF006268">
    <property type="entry name" value="ApbE"/>
    <property type="match status" value="1"/>
</dbReference>
<dbReference type="EMBL" id="JACJVO010000033">
    <property type="protein sequence ID" value="MBB6734436.1"/>
    <property type="molecule type" value="Genomic_DNA"/>
</dbReference>
<accession>A0A7X0VXY3</accession>
<dbReference type="InterPro" id="IPR003374">
    <property type="entry name" value="ApbE-like_sf"/>
</dbReference>
<protein>
    <recommendedName>
        <fullName evidence="2 10">FAD:protein FMN transferase</fullName>
        <ecNumber evidence="1 10">2.7.1.180</ecNumber>
    </recommendedName>
    <alternativeName>
        <fullName evidence="8 10">Flavin transferase</fullName>
    </alternativeName>
</protein>
<keyword evidence="6 10" id="KW-0274">FAD</keyword>
<evidence type="ECO:0000256" key="11">
    <source>
        <dbReference type="PIRSR" id="PIRSR006268-2"/>
    </source>
</evidence>
<feature type="binding site" evidence="11">
    <location>
        <position position="257"/>
    </location>
    <ligand>
        <name>Mg(2+)</name>
        <dbReference type="ChEBI" id="CHEBI:18420"/>
    </ligand>
</feature>
<evidence type="ECO:0000256" key="4">
    <source>
        <dbReference type="ARBA" id="ARBA00022679"/>
    </source>
</evidence>
<evidence type="ECO:0000256" key="2">
    <source>
        <dbReference type="ARBA" id="ARBA00016337"/>
    </source>
</evidence>
<dbReference type="RefSeq" id="WP_185132095.1">
    <property type="nucleotide sequence ID" value="NZ_JACJVO010000033.1"/>
</dbReference>
<comment type="similarity">
    <text evidence="10">Belongs to the ApbE family.</text>
</comment>
<dbReference type="PANTHER" id="PTHR30040">
    <property type="entry name" value="THIAMINE BIOSYNTHESIS LIPOPROTEIN APBE"/>
    <property type="match status" value="1"/>
</dbReference>
<keyword evidence="7 10" id="KW-0460">Magnesium</keyword>
<gene>
    <name evidence="12" type="ORF">H7C18_26265</name>
</gene>
<comment type="cofactor">
    <cofactor evidence="11">
        <name>Mg(2+)</name>
        <dbReference type="ChEBI" id="CHEBI:18420"/>
    </cofactor>
    <cofactor evidence="11">
        <name>Mn(2+)</name>
        <dbReference type="ChEBI" id="CHEBI:29035"/>
    </cofactor>
    <text evidence="11">Magnesium. Can also use manganese.</text>
</comment>